<feature type="domain" description="AAA+ ATPase" evidence="12">
    <location>
        <begin position="41"/>
        <end position="184"/>
    </location>
</feature>
<evidence type="ECO:0000256" key="4">
    <source>
        <dbReference type="ARBA" id="ARBA00022705"/>
    </source>
</evidence>
<dbReference type="InterPro" id="IPR045085">
    <property type="entry name" value="HLD_clamp_pol_III_gamma_tau"/>
</dbReference>
<dbReference type="InterPro" id="IPR050238">
    <property type="entry name" value="DNA_Rep/Repair_Clamp_Loader"/>
</dbReference>
<dbReference type="InterPro" id="IPR027417">
    <property type="entry name" value="P-loop_NTPase"/>
</dbReference>
<dbReference type="Gene3D" id="1.20.272.10">
    <property type="match status" value="1"/>
</dbReference>
<dbReference type="Pfam" id="PF22608">
    <property type="entry name" value="DNAX_ATPase_lid"/>
    <property type="match status" value="1"/>
</dbReference>
<keyword evidence="9 11" id="KW-0239">DNA-directed DNA polymerase</keyword>
<dbReference type="Proteomes" id="UP000003835">
    <property type="component" value="Unassembled WGS sequence"/>
</dbReference>
<dbReference type="CDD" id="cd00009">
    <property type="entry name" value="AAA"/>
    <property type="match status" value="1"/>
</dbReference>
<dbReference type="PANTHER" id="PTHR11669:SF0">
    <property type="entry name" value="PROTEIN STICHEL-LIKE 2"/>
    <property type="match status" value="1"/>
</dbReference>
<dbReference type="STRING" id="118168.MC7420_4141"/>
<keyword evidence="3 11" id="KW-0548">Nucleotidyltransferase</keyword>
<comment type="function">
    <text evidence="11">DNA polymerase III is a complex, multichain enzyme responsible for most of the replicative synthesis in bacteria. This DNA polymerase also exhibits 3' to 5' exonuclease activity.</text>
</comment>
<evidence type="ECO:0000256" key="3">
    <source>
        <dbReference type="ARBA" id="ARBA00022695"/>
    </source>
</evidence>
<dbReference type="GO" id="GO:0006261">
    <property type="term" value="P:DNA-templated DNA replication"/>
    <property type="evidence" value="ECO:0007669"/>
    <property type="project" value="TreeGrafter"/>
</dbReference>
<proteinExistence type="inferred from homology"/>
<evidence type="ECO:0000256" key="10">
    <source>
        <dbReference type="ARBA" id="ARBA00049244"/>
    </source>
</evidence>
<keyword evidence="2 11" id="KW-0808">Transferase</keyword>
<dbReference type="GO" id="GO:0003887">
    <property type="term" value="F:DNA-directed DNA polymerase activity"/>
    <property type="evidence" value="ECO:0007669"/>
    <property type="project" value="UniProtKB-KW"/>
</dbReference>
<dbReference type="RefSeq" id="WP_006102461.1">
    <property type="nucleotide sequence ID" value="NZ_DS989854.1"/>
</dbReference>
<reference evidence="13 14" key="1">
    <citation type="submission" date="2008-07" db="EMBL/GenBank/DDBJ databases">
        <authorList>
            <person name="Tandeau de Marsac N."/>
            <person name="Ferriera S."/>
            <person name="Johnson J."/>
            <person name="Kravitz S."/>
            <person name="Beeson K."/>
            <person name="Sutton G."/>
            <person name="Rogers Y.-H."/>
            <person name="Friedman R."/>
            <person name="Frazier M."/>
            <person name="Venter J.C."/>
        </authorList>
    </citation>
    <scope>NUCLEOTIDE SEQUENCE [LARGE SCALE GENOMIC DNA]</scope>
    <source>
        <strain evidence="13 14">PCC 7420</strain>
    </source>
</reference>
<dbReference type="SMART" id="SM00382">
    <property type="entry name" value="AAA"/>
    <property type="match status" value="1"/>
</dbReference>
<evidence type="ECO:0000256" key="1">
    <source>
        <dbReference type="ARBA" id="ARBA00006360"/>
    </source>
</evidence>
<protein>
    <recommendedName>
        <fullName evidence="11">DNA polymerase III subunit gamma/tau</fullName>
        <ecNumber evidence="11">2.7.7.7</ecNumber>
    </recommendedName>
</protein>
<keyword evidence="8 11" id="KW-0067">ATP-binding</keyword>
<dbReference type="CDD" id="cd18137">
    <property type="entry name" value="HLD_clamp_pol_III_gamma_tau"/>
    <property type="match status" value="1"/>
</dbReference>
<organism evidence="13 14">
    <name type="scientific">Coleofasciculus chthonoplastes PCC 7420</name>
    <dbReference type="NCBI Taxonomy" id="118168"/>
    <lineage>
        <taxon>Bacteria</taxon>
        <taxon>Bacillati</taxon>
        <taxon>Cyanobacteriota</taxon>
        <taxon>Cyanophyceae</taxon>
        <taxon>Coleofasciculales</taxon>
        <taxon>Coleofasciculaceae</taxon>
        <taxon>Coleofasciculus</taxon>
    </lineage>
</organism>
<dbReference type="GO" id="GO:0005524">
    <property type="term" value="F:ATP binding"/>
    <property type="evidence" value="ECO:0007669"/>
    <property type="project" value="UniProtKB-KW"/>
</dbReference>
<dbReference type="FunFam" id="1.10.8.60:FF:000013">
    <property type="entry name" value="DNA polymerase III subunit gamma/tau"/>
    <property type="match status" value="1"/>
</dbReference>
<dbReference type="EMBL" id="DS989854">
    <property type="protein sequence ID" value="EDX74156.1"/>
    <property type="molecule type" value="Genomic_DNA"/>
</dbReference>
<dbReference type="SUPFAM" id="SSF52540">
    <property type="entry name" value="P-loop containing nucleoside triphosphate hydrolases"/>
    <property type="match status" value="1"/>
</dbReference>
<dbReference type="InterPro" id="IPR008921">
    <property type="entry name" value="DNA_pol3_clamp-load_cplx_C"/>
</dbReference>
<evidence type="ECO:0000256" key="9">
    <source>
        <dbReference type="ARBA" id="ARBA00022932"/>
    </source>
</evidence>
<dbReference type="Gene3D" id="3.40.50.300">
    <property type="entry name" value="P-loop containing nucleotide triphosphate hydrolases"/>
    <property type="match status" value="1"/>
</dbReference>
<keyword evidence="14" id="KW-1185">Reference proteome</keyword>
<dbReference type="SUPFAM" id="SSF48019">
    <property type="entry name" value="post-AAA+ oligomerization domain-like"/>
    <property type="match status" value="1"/>
</dbReference>
<comment type="similarity">
    <text evidence="1 11">Belongs to the DnaX/STICHEL family.</text>
</comment>
<dbReference type="Gene3D" id="1.10.8.60">
    <property type="match status" value="1"/>
</dbReference>
<name>B4VVC8_9CYAN</name>
<keyword evidence="6 11" id="KW-0547">Nucleotide-binding</keyword>
<dbReference type="InterPro" id="IPR012763">
    <property type="entry name" value="DNA_pol_III_sug/sutau_N"/>
</dbReference>
<sequence length="379" mass="42168">MTSQQSYQPWHLKYRPQNLSELVGQPLIVRTLTNELKTGNLPNVFLFDGPRGTGKTSTARIFAKSLNCLSSSQPTLTPCGTCLSCRSICSGSNLDVRELDAASNNGVDDIRELINYSKLSTTNRYRIIYLDECQMLSRSAQNAALKLFEDRLPNTIFILATTESEKLLDTIISRCQHFQFRRLSTQDITERLSQITLNEKISANPEALRLIAQHSQGGMRDSVQLLEQLAMSTNGKIEPHHVRDVIGSIPADSLVDLCVSIFQDTPQRLHNLMALSNQLNDEGVEPVHLVKELLAIHRDLLVFQLSQDTNSLKQGKVPFASLIDLSSIESLSQLVSIPEIHHRLLTLEAAALSIQQSSNPLIGLEICLLQLAYPCLGKE</sequence>
<evidence type="ECO:0000256" key="5">
    <source>
        <dbReference type="ARBA" id="ARBA00022723"/>
    </source>
</evidence>
<keyword evidence="7" id="KW-0862">Zinc</keyword>
<accession>B4VVC8</accession>
<dbReference type="EC" id="2.7.7.7" evidence="11"/>
<dbReference type="PANTHER" id="PTHR11669">
    <property type="entry name" value="REPLICATION FACTOR C / DNA POLYMERASE III GAMMA-TAU SUBUNIT"/>
    <property type="match status" value="1"/>
</dbReference>
<evidence type="ECO:0000256" key="2">
    <source>
        <dbReference type="ARBA" id="ARBA00022679"/>
    </source>
</evidence>
<dbReference type="OrthoDB" id="9810148at2"/>
<evidence type="ECO:0000256" key="6">
    <source>
        <dbReference type="ARBA" id="ARBA00022741"/>
    </source>
</evidence>
<dbReference type="InterPro" id="IPR003593">
    <property type="entry name" value="AAA+_ATPase"/>
</dbReference>
<dbReference type="GO" id="GO:0003677">
    <property type="term" value="F:DNA binding"/>
    <property type="evidence" value="ECO:0007669"/>
    <property type="project" value="InterPro"/>
</dbReference>
<dbReference type="AlphaFoldDB" id="B4VVC8"/>
<dbReference type="GO" id="GO:0009360">
    <property type="term" value="C:DNA polymerase III complex"/>
    <property type="evidence" value="ECO:0007669"/>
    <property type="project" value="InterPro"/>
</dbReference>
<evidence type="ECO:0000256" key="8">
    <source>
        <dbReference type="ARBA" id="ARBA00022840"/>
    </source>
</evidence>
<keyword evidence="5" id="KW-0479">Metal-binding</keyword>
<dbReference type="eggNOG" id="COG2812">
    <property type="taxonomic scope" value="Bacteria"/>
</dbReference>
<evidence type="ECO:0000256" key="11">
    <source>
        <dbReference type="RuleBase" id="RU364063"/>
    </source>
</evidence>
<evidence type="ECO:0000313" key="13">
    <source>
        <dbReference type="EMBL" id="EDX74156.1"/>
    </source>
</evidence>
<gene>
    <name evidence="11" type="primary">dnaX</name>
    <name evidence="13" type="ORF">MC7420_4141</name>
</gene>
<evidence type="ECO:0000259" key="12">
    <source>
        <dbReference type="SMART" id="SM00382"/>
    </source>
</evidence>
<dbReference type="HOGENOM" id="CLU_006229_0_1_3"/>
<keyword evidence="4 11" id="KW-0235">DNA replication</keyword>
<dbReference type="InterPro" id="IPR022754">
    <property type="entry name" value="DNA_pol_III_gamma-3"/>
</dbReference>
<evidence type="ECO:0000313" key="14">
    <source>
        <dbReference type="Proteomes" id="UP000003835"/>
    </source>
</evidence>
<dbReference type="Pfam" id="PF13177">
    <property type="entry name" value="DNA_pol3_delta2"/>
    <property type="match status" value="1"/>
</dbReference>
<dbReference type="NCBIfam" id="TIGR02397">
    <property type="entry name" value="dnaX_nterm"/>
    <property type="match status" value="1"/>
</dbReference>
<dbReference type="Pfam" id="PF12169">
    <property type="entry name" value="DNA_pol3_gamma3"/>
    <property type="match status" value="1"/>
</dbReference>
<evidence type="ECO:0000256" key="7">
    <source>
        <dbReference type="ARBA" id="ARBA00022833"/>
    </source>
</evidence>
<comment type="catalytic activity">
    <reaction evidence="10 11">
        <text>DNA(n) + a 2'-deoxyribonucleoside 5'-triphosphate = DNA(n+1) + diphosphate</text>
        <dbReference type="Rhea" id="RHEA:22508"/>
        <dbReference type="Rhea" id="RHEA-COMP:17339"/>
        <dbReference type="Rhea" id="RHEA-COMP:17340"/>
        <dbReference type="ChEBI" id="CHEBI:33019"/>
        <dbReference type="ChEBI" id="CHEBI:61560"/>
        <dbReference type="ChEBI" id="CHEBI:173112"/>
        <dbReference type="EC" id="2.7.7.7"/>
    </reaction>
</comment>
<dbReference type="GO" id="GO:0046872">
    <property type="term" value="F:metal ion binding"/>
    <property type="evidence" value="ECO:0007669"/>
    <property type="project" value="UniProtKB-KW"/>
</dbReference>
<comment type="subunit">
    <text evidence="11">DNA polymerase III contains a core (composed of alpha, epsilon and theta chains) that associates with a tau subunit. This core dimerizes to form the POLIII' complex. PolIII' associates with the gamma complex (composed of gamma, delta, delta', psi and chi chains) and with the beta chain to form the complete DNA polymerase III complex.</text>
</comment>